<keyword evidence="2" id="KW-1185">Reference proteome</keyword>
<sequence>MPMSTSLMEHIHSHLYNAIMLIRSREDPGKAYDITRMVSIGYQAPLGGLSSERPLATSVSQGSSAIDRVYGLQDTIEEILSHADINTLLSTRQSSGHLRFSANAVFIERINRLLASFMPEYRTFEFRKFLRSIDAVIGGWFVTAIMFWDRKWQPDFLDIFTTQESMELLGGLLKKWSYRWIKSATTTDCLKPSADVVQAQWTLPGFSPIILTLSPDESPLSPVFMSKSTAMMNFMTSTNIYCLYPKITLRRDAVGTAIVNTWNTHIGINDWLSLHELTDHSPAVPFHLTELSIRTYNDSSCHIYTLLEWLAGDFSPPQASPDNPFPLCVDGWSPLAASLHFETEFDISDAAWNNLSLHVEDLTLGFFHCRPDDIPTVENFARLHTLRLEVYFPVETFWMETIICLWQDVPGEKSSLYLYFHIDHPWEPFDRGYEHMRIYTEETDRPCTGWEDWWEDMGKTLVKVLPTYDPRDHFCGVELRIIFIAEDNKAAARPQYLGANMHGSTMIEYAERLVKRFQEMMNDGDQAKGGVEVIPQNVFYLAFCQ</sequence>
<evidence type="ECO:0000313" key="2">
    <source>
        <dbReference type="Proteomes" id="UP000217790"/>
    </source>
</evidence>
<organism evidence="1 2">
    <name type="scientific">Armillaria gallica</name>
    <name type="common">Bulbous honey fungus</name>
    <name type="synonym">Armillaria bulbosa</name>
    <dbReference type="NCBI Taxonomy" id="47427"/>
    <lineage>
        <taxon>Eukaryota</taxon>
        <taxon>Fungi</taxon>
        <taxon>Dikarya</taxon>
        <taxon>Basidiomycota</taxon>
        <taxon>Agaricomycotina</taxon>
        <taxon>Agaricomycetes</taxon>
        <taxon>Agaricomycetidae</taxon>
        <taxon>Agaricales</taxon>
        <taxon>Marasmiineae</taxon>
        <taxon>Physalacriaceae</taxon>
        <taxon>Armillaria</taxon>
    </lineage>
</organism>
<accession>A0A2H3CRI2</accession>
<dbReference type="InParanoid" id="A0A2H3CRI2"/>
<protein>
    <submittedName>
        <fullName evidence="1">Uncharacterized protein</fullName>
    </submittedName>
</protein>
<dbReference type="OrthoDB" id="3067340at2759"/>
<gene>
    <name evidence="1" type="ORF">ARMGADRAFT_1088477</name>
</gene>
<dbReference type="Proteomes" id="UP000217790">
    <property type="component" value="Unassembled WGS sequence"/>
</dbReference>
<dbReference type="STRING" id="47427.A0A2H3CRI2"/>
<proteinExistence type="predicted"/>
<dbReference type="AlphaFoldDB" id="A0A2H3CRI2"/>
<name>A0A2H3CRI2_ARMGA</name>
<reference evidence="2" key="1">
    <citation type="journal article" date="2017" name="Nat. Ecol. Evol.">
        <title>Genome expansion and lineage-specific genetic innovations in the forest pathogenic fungi Armillaria.</title>
        <authorList>
            <person name="Sipos G."/>
            <person name="Prasanna A.N."/>
            <person name="Walter M.C."/>
            <person name="O'Connor E."/>
            <person name="Balint B."/>
            <person name="Krizsan K."/>
            <person name="Kiss B."/>
            <person name="Hess J."/>
            <person name="Varga T."/>
            <person name="Slot J."/>
            <person name="Riley R."/>
            <person name="Boka B."/>
            <person name="Rigling D."/>
            <person name="Barry K."/>
            <person name="Lee J."/>
            <person name="Mihaltcheva S."/>
            <person name="LaButti K."/>
            <person name="Lipzen A."/>
            <person name="Waldron R."/>
            <person name="Moloney N.M."/>
            <person name="Sperisen C."/>
            <person name="Kredics L."/>
            <person name="Vagvoelgyi C."/>
            <person name="Patrignani A."/>
            <person name="Fitzpatrick D."/>
            <person name="Nagy I."/>
            <person name="Doyle S."/>
            <person name="Anderson J.B."/>
            <person name="Grigoriev I.V."/>
            <person name="Gueldener U."/>
            <person name="Muensterkoetter M."/>
            <person name="Nagy L.G."/>
        </authorList>
    </citation>
    <scope>NUCLEOTIDE SEQUENCE [LARGE SCALE GENOMIC DNA]</scope>
    <source>
        <strain evidence="2">Ar21-2</strain>
    </source>
</reference>
<evidence type="ECO:0000313" key="1">
    <source>
        <dbReference type="EMBL" id="PBK84470.1"/>
    </source>
</evidence>
<dbReference type="EMBL" id="KZ293698">
    <property type="protein sequence ID" value="PBK84470.1"/>
    <property type="molecule type" value="Genomic_DNA"/>
</dbReference>